<evidence type="ECO:0000256" key="1">
    <source>
        <dbReference type="ARBA" id="ARBA00004651"/>
    </source>
</evidence>
<dbReference type="Pfam" id="PF03547">
    <property type="entry name" value="Mem_trans"/>
    <property type="match status" value="1"/>
</dbReference>
<comment type="subcellular location">
    <subcellularLocation>
        <location evidence="1">Cell membrane</location>
        <topology evidence="1">Multi-pass membrane protein</topology>
    </subcellularLocation>
</comment>
<feature type="transmembrane region" description="Helical" evidence="8">
    <location>
        <begin position="240"/>
        <end position="262"/>
    </location>
</feature>
<keyword evidence="3" id="KW-0813">Transport</keyword>
<accession>A0A1A8XI67</accession>
<comment type="similarity">
    <text evidence="2">Belongs to the auxin efflux carrier (TC 2.A.69) family.</text>
</comment>
<reference evidence="9 10" key="1">
    <citation type="submission" date="2016-06" db="EMBL/GenBank/DDBJ databases">
        <authorList>
            <person name="Kjaerup R.B."/>
            <person name="Dalgaard T.S."/>
            <person name="Juul-Madsen H.R."/>
        </authorList>
    </citation>
    <scope>NUCLEOTIDE SEQUENCE [LARGE SCALE GENOMIC DNA]</scope>
    <source>
        <strain evidence="9">2</strain>
    </source>
</reference>
<gene>
    <name evidence="9" type="ORF">PROAA_1270013</name>
</gene>
<proteinExistence type="inferred from homology"/>
<organism evidence="9 10">
    <name type="scientific">Candidatus Propionivibrio aalborgensis</name>
    <dbReference type="NCBI Taxonomy" id="1860101"/>
    <lineage>
        <taxon>Bacteria</taxon>
        <taxon>Pseudomonadati</taxon>
        <taxon>Pseudomonadota</taxon>
        <taxon>Betaproteobacteria</taxon>
        <taxon>Rhodocyclales</taxon>
        <taxon>Rhodocyclaceae</taxon>
        <taxon>Propionivibrio</taxon>
    </lineage>
</organism>
<dbReference type="Proteomes" id="UP000199600">
    <property type="component" value="Unassembled WGS sequence"/>
</dbReference>
<keyword evidence="5 8" id="KW-0812">Transmembrane</keyword>
<dbReference type="GO" id="GO:0005886">
    <property type="term" value="C:plasma membrane"/>
    <property type="evidence" value="ECO:0007669"/>
    <property type="project" value="UniProtKB-SubCell"/>
</dbReference>
<evidence type="ECO:0000256" key="2">
    <source>
        <dbReference type="ARBA" id="ARBA00010145"/>
    </source>
</evidence>
<evidence type="ECO:0000313" key="9">
    <source>
        <dbReference type="EMBL" id="SBT04391.1"/>
    </source>
</evidence>
<feature type="transmembrane region" description="Helical" evidence="8">
    <location>
        <begin position="178"/>
        <end position="198"/>
    </location>
</feature>
<dbReference type="PANTHER" id="PTHR36838:SF3">
    <property type="entry name" value="TRANSPORTER AUXIN EFFLUX CARRIER EC FAMILY"/>
    <property type="match status" value="1"/>
</dbReference>
<dbReference type="Gene3D" id="1.20.1530.20">
    <property type="match status" value="1"/>
</dbReference>
<keyword evidence="6 8" id="KW-1133">Transmembrane helix</keyword>
<keyword evidence="4" id="KW-1003">Cell membrane</keyword>
<evidence type="ECO:0000256" key="4">
    <source>
        <dbReference type="ARBA" id="ARBA00022475"/>
    </source>
</evidence>
<evidence type="ECO:0000313" key="10">
    <source>
        <dbReference type="Proteomes" id="UP000199600"/>
    </source>
</evidence>
<dbReference type="AlphaFoldDB" id="A0A1A8XI67"/>
<evidence type="ECO:0000256" key="8">
    <source>
        <dbReference type="SAM" id="Phobius"/>
    </source>
</evidence>
<sequence>MFTFEDCSFMDTFLHHVGLAAPLFALVFVGYALMRFSGWPTAMSKNLSEFVFSVALPALLFRLMSDFSKLPPVDARLLIAFFGGCLIVFVIGRLIAWKLFALDGVSQSVFALGGVFSNNVLLGLPLAKVALGDAAVPSVALVLVFNALILWTLVTVSVEWARHGSFSVHGFAKTLRGVLTNPIVAAILSGALFGLTGWPLPAAIDVPLSMVGQAATPMALIALGMGLAEYGVREGWKISVAICAVKLLIQPLVVWALARLLGLPVMETRVVVLLASIAVGVNVYLMSRQFKVLEGPVASSLVLSTGLAALTTPLALTLTGL</sequence>
<dbReference type="EMBL" id="FLQY01000032">
    <property type="protein sequence ID" value="SBT04391.1"/>
    <property type="molecule type" value="Genomic_DNA"/>
</dbReference>
<feature type="transmembrane region" description="Helical" evidence="8">
    <location>
        <begin position="77"/>
        <end position="96"/>
    </location>
</feature>
<keyword evidence="10" id="KW-1185">Reference proteome</keyword>
<protein>
    <submittedName>
        <fullName evidence="9">Auxin Efflux Carrier</fullName>
    </submittedName>
</protein>
<feature type="transmembrane region" description="Helical" evidence="8">
    <location>
        <begin position="139"/>
        <end position="158"/>
    </location>
</feature>
<keyword evidence="7 8" id="KW-0472">Membrane</keyword>
<evidence type="ECO:0000256" key="5">
    <source>
        <dbReference type="ARBA" id="ARBA00022692"/>
    </source>
</evidence>
<feature type="transmembrane region" description="Helical" evidence="8">
    <location>
        <begin position="210"/>
        <end position="228"/>
    </location>
</feature>
<dbReference type="InterPro" id="IPR004776">
    <property type="entry name" value="Mem_transp_PIN-like"/>
</dbReference>
<dbReference type="GO" id="GO:0055085">
    <property type="term" value="P:transmembrane transport"/>
    <property type="evidence" value="ECO:0007669"/>
    <property type="project" value="InterPro"/>
</dbReference>
<feature type="transmembrane region" description="Helical" evidence="8">
    <location>
        <begin position="108"/>
        <end position="127"/>
    </location>
</feature>
<feature type="transmembrane region" description="Helical" evidence="8">
    <location>
        <begin position="12"/>
        <end position="34"/>
    </location>
</feature>
<feature type="transmembrane region" description="Helical" evidence="8">
    <location>
        <begin position="297"/>
        <end position="316"/>
    </location>
</feature>
<evidence type="ECO:0000256" key="6">
    <source>
        <dbReference type="ARBA" id="ARBA00022989"/>
    </source>
</evidence>
<dbReference type="PANTHER" id="PTHR36838">
    <property type="entry name" value="AUXIN EFFLUX CARRIER FAMILY PROTEIN"/>
    <property type="match status" value="1"/>
</dbReference>
<dbReference type="InterPro" id="IPR038770">
    <property type="entry name" value="Na+/solute_symporter_sf"/>
</dbReference>
<name>A0A1A8XI67_9RHOO</name>
<evidence type="ECO:0000256" key="3">
    <source>
        <dbReference type="ARBA" id="ARBA00022448"/>
    </source>
</evidence>
<evidence type="ECO:0000256" key="7">
    <source>
        <dbReference type="ARBA" id="ARBA00023136"/>
    </source>
</evidence>
<feature type="transmembrane region" description="Helical" evidence="8">
    <location>
        <begin position="268"/>
        <end position="285"/>
    </location>
</feature>